<feature type="region of interest" description="Disordered" evidence="1">
    <location>
        <begin position="298"/>
        <end position="339"/>
    </location>
</feature>
<evidence type="ECO:0000256" key="1">
    <source>
        <dbReference type="SAM" id="MobiDB-lite"/>
    </source>
</evidence>
<comment type="caution">
    <text evidence="2">The sequence shown here is derived from an EMBL/GenBank/DDBJ whole genome shotgun (WGS) entry which is preliminary data.</text>
</comment>
<gene>
    <name evidence="2" type="ORF">AQI94_42000</name>
</gene>
<dbReference type="Proteomes" id="UP000053039">
    <property type="component" value="Unassembled WGS sequence"/>
</dbReference>
<feature type="region of interest" description="Disordered" evidence="1">
    <location>
        <begin position="1"/>
        <end position="30"/>
    </location>
</feature>
<name>A0A117PMJ2_9ACTN</name>
<organism evidence="2 3">
    <name type="scientific">Streptomyces pseudovenezuelae</name>
    <dbReference type="NCBI Taxonomy" id="67350"/>
    <lineage>
        <taxon>Bacteria</taxon>
        <taxon>Bacillati</taxon>
        <taxon>Actinomycetota</taxon>
        <taxon>Actinomycetes</taxon>
        <taxon>Kitasatosporales</taxon>
        <taxon>Streptomycetaceae</taxon>
        <taxon>Streptomyces</taxon>
        <taxon>Streptomyces aurantiacus group</taxon>
    </lineage>
</organism>
<protein>
    <submittedName>
        <fullName evidence="2">Uncharacterized protein</fullName>
    </submittedName>
</protein>
<dbReference type="OrthoDB" id="9961076at2"/>
<evidence type="ECO:0000313" key="2">
    <source>
        <dbReference type="EMBL" id="KUM82364.1"/>
    </source>
</evidence>
<accession>A0A117PMJ2</accession>
<dbReference type="EMBL" id="LMWM01000059">
    <property type="protein sequence ID" value="KUM82364.1"/>
    <property type="molecule type" value="Genomic_DNA"/>
</dbReference>
<dbReference type="RefSeq" id="WP_062230347.1">
    <property type="nucleotide sequence ID" value="NZ_KQ948157.1"/>
</dbReference>
<dbReference type="AlphaFoldDB" id="A0A117PMJ2"/>
<reference evidence="2 3" key="1">
    <citation type="submission" date="2015-10" db="EMBL/GenBank/DDBJ databases">
        <title>Draft genome sequence of Streptomyces pseudovenezuelae DSM 40212, type strain for the species Streptomyces pseudovenezuelae.</title>
        <authorList>
            <person name="Ruckert C."/>
            <person name="Winkler A."/>
            <person name="Kalinowski J."/>
            <person name="Kampfer P."/>
            <person name="Glaeser S."/>
        </authorList>
    </citation>
    <scope>NUCLEOTIDE SEQUENCE [LARGE SCALE GENOMIC DNA]</scope>
    <source>
        <strain evidence="2 3">DSM 40212</strain>
    </source>
</reference>
<evidence type="ECO:0000313" key="3">
    <source>
        <dbReference type="Proteomes" id="UP000053039"/>
    </source>
</evidence>
<proteinExistence type="predicted"/>
<sequence length="339" mass="38025">MTGHHPVTAESETETETDTNTIPMFPALSRMERRRELQPRRYDREPYWRAPITPPSRECYVPHWNWHNRTGVPETEQLLTLDANGAYLSALGGIKVGHSQLSHHGGTEVITAPRDVMPGYYQISIPHWAFDGTIVHPLGDSSRLETETAVWVAHPTLVLLLELQEEGVLGEFMVLDAWIARAACDFRKWTAHLKQVRTELLDSLELAQTDAARAAMGEMYTAFKEGYSAALSMMLTGEKCKTQRPDWAHAVYAQHAASMWRKAWRWTGAGRPLISMGHTDELTVIADDLPEMMSRAKPPFRFDPSGRTLGAMKPKTVEAGTREPLQGDSLPTLDEGDVL</sequence>